<evidence type="ECO:0000256" key="2">
    <source>
        <dbReference type="ARBA" id="ARBA00023125"/>
    </source>
</evidence>
<feature type="domain" description="Tyr recombinase" evidence="6">
    <location>
        <begin position="216"/>
        <end position="441"/>
    </location>
</feature>
<dbReference type="PANTHER" id="PTHR30349:SF64">
    <property type="entry name" value="PROPHAGE INTEGRASE INTD-RELATED"/>
    <property type="match status" value="1"/>
</dbReference>
<reference evidence="8 9" key="1">
    <citation type="submission" date="2020-08" db="EMBL/GenBank/DDBJ databases">
        <title>Sequencing the genomes of 1000 actinobacteria strains.</title>
        <authorList>
            <person name="Klenk H.-P."/>
        </authorList>
    </citation>
    <scope>NUCLEOTIDE SEQUENCE [LARGE SCALE GENOMIC DNA]</scope>
    <source>
        <strain evidence="8 9">DSM 45823</strain>
    </source>
</reference>
<dbReference type="Pfam" id="PF00589">
    <property type="entry name" value="Phage_integrase"/>
    <property type="match status" value="1"/>
</dbReference>
<dbReference type="PANTHER" id="PTHR30349">
    <property type="entry name" value="PHAGE INTEGRASE-RELATED"/>
    <property type="match status" value="1"/>
</dbReference>
<evidence type="ECO:0000256" key="3">
    <source>
        <dbReference type="ARBA" id="ARBA00023172"/>
    </source>
</evidence>
<keyword evidence="9" id="KW-1185">Reference proteome</keyword>
<comment type="caution">
    <text evidence="8">The sequence shown here is derived from an EMBL/GenBank/DDBJ whole genome shotgun (WGS) entry which is preliminary data.</text>
</comment>
<dbReference type="Proteomes" id="UP000539313">
    <property type="component" value="Unassembled WGS sequence"/>
</dbReference>
<dbReference type="InterPro" id="IPR044068">
    <property type="entry name" value="CB"/>
</dbReference>
<gene>
    <name evidence="8" type="ORF">HNR21_002661</name>
</gene>
<dbReference type="InterPro" id="IPR050090">
    <property type="entry name" value="Tyrosine_recombinase_XerCD"/>
</dbReference>
<feature type="domain" description="Core-binding (CB)" evidence="7">
    <location>
        <begin position="105"/>
        <end position="200"/>
    </location>
</feature>
<feature type="region of interest" description="Disordered" evidence="5">
    <location>
        <begin position="1"/>
        <end position="32"/>
    </location>
</feature>
<dbReference type="Gene3D" id="1.10.150.130">
    <property type="match status" value="1"/>
</dbReference>
<keyword evidence="2 4" id="KW-0238">DNA-binding</keyword>
<keyword evidence="3" id="KW-0233">DNA recombination</keyword>
<dbReference type="InterPro" id="IPR002104">
    <property type="entry name" value="Integrase_catalytic"/>
</dbReference>
<dbReference type="AlphaFoldDB" id="A0A7W3R8N2"/>
<dbReference type="RefSeq" id="WP_182705451.1">
    <property type="nucleotide sequence ID" value="NZ_JACJII010000001.1"/>
</dbReference>
<evidence type="ECO:0000256" key="5">
    <source>
        <dbReference type="SAM" id="MobiDB-lite"/>
    </source>
</evidence>
<evidence type="ECO:0000313" key="8">
    <source>
        <dbReference type="EMBL" id="MBA9003779.1"/>
    </source>
</evidence>
<dbReference type="PROSITE" id="PS51900">
    <property type="entry name" value="CB"/>
    <property type="match status" value="1"/>
</dbReference>
<organism evidence="8 9">
    <name type="scientific">Thermomonospora cellulosilytica</name>
    <dbReference type="NCBI Taxonomy" id="1411118"/>
    <lineage>
        <taxon>Bacteria</taxon>
        <taxon>Bacillati</taxon>
        <taxon>Actinomycetota</taxon>
        <taxon>Actinomycetes</taxon>
        <taxon>Streptosporangiales</taxon>
        <taxon>Thermomonosporaceae</taxon>
        <taxon>Thermomonospora</taxon>
    </lineage>
</organism>
<dbReference type="CDD" id="cd01189">
    <property type="entry name" value="INT_ICEBs1_C_like"/>
    <property type="match status" value="1"/>
</dbReference>
<comment type="similarity">
    <text evidence="1">Belongs to the 'phage' integrase family.</text>
</comment>
<proteinExistence type="inferred from homology"/>
<evidence type="ECO:0000256" key="4">
    <source>
        <dbReference type="PROSITE-ProRule" id="PRU01248"/>
    </source>
</evidence>
<dbReference type="GO" id="GO:0015074">
    <property type="term" value="P:DNA integration"/>
    <property type="evidence" value="ECO:0007669"/>
    <property type="project" value="InterPro"/>
</dbReference>
<dbReference type="InterPro" id="IPR011010">
    <property type="entry name" value="DNA_brk_join_enz"/>
</dbReference>
<dbReference type="GO" id="GO:0003677">
    <property type="term" value="F:DNA binding"/>
    <property type="evidence" value="ECO:0007669"/>
    <property type="project" value="UniProtKB-UniRule"/>
</dbReference>
<dbReference type="SUPFAM" id="SSF56349">
    <property type="entry name" value="DNA breaking-rejoining enzymes"/>
    <property type="match status" value="1"/>
</dbReference>
<evidence type="ECO:0000259" key="7">
    <source>
        <dbReference type="PROSITE" id="PS51900"/>
    </source>
</evidence>
<evidence type="ECO:0000259" key="6">
    <source>
        <dbReference type="PROSITE" id="PS51898"/>
    </source>
</evidence>
<dbReference type="PROSITE" id="PS51898">
    <property type="entry name" value="TYR_RECOMBINASE"/>
    <property type="match status" value="1"/>
</dbReference>
<dbReference type="InterPro" id="IPR013762">
    <property type="entry name" value="Integrase-like_cat_sf"/>
</dbReference>
<evidence type="ECO:0000256" key="1">
    <source>
        <dbReference type="ARBA" id="ARBA00008857"/>
    </source>
</evidence>
<dbReference type="GO" id="GO:0006310">
    <property type="term" value="P:DNA recombination"/>
    <property type="evidence" value="ECO:0007669"/>
    <property type="project" value="UniProtKB-KW"/>
</dbReference>
<sequence>MAVYDRWHLSHPPEGWDDPDPEKRPQPCKCGRGRTKLYPTKVHGVGKRWQVRWDVIDADGKRRQPKKNFSERYGDDPERHAEAFDAKVRADLDAGTYIDPELGKITLEQYAKRWRSSLASDPASLETIDKHLAHIYDVEAGPRSRRAPGSSPIGHRELGALAKSPSAIQQWVKSLEGKNLAPGYIKAIATTLSTIFIAAIEDGRISRNPVQSPVVRLPTVPDREIVPWTLQMVEAARAELDRRHESPAMVDLGAAAGLRLAEVFAFAEEDIQFLGKDRKILVRRQIKRIRDADGEYRLVFALPKGRKERTVPLSDTLARRLAEQIKKRKPVEVTLPWGRPDGKPRTYRLLFVKADGLPWYRQAFTHVWTAARKAAGAPPPPDENGRFHGLRHTYASMVLAAGADILKVARWMGHTDPGFTLRTYAHFMPDVADVGRRGVDDFFRGTGDGRSAPDVPFTGSS</sequence>
<accession>A0A7W3R8N2</accession>
<protein>
    <submittedName>
        <fullName evidence="8">Integrase</fullName>
    </submittedName>
</protein>
<dbReference type="EMBL" id="JACJII010000001">
    <property type="protein sequence ID" value="MBA9003779.1"/>
    <property type="molecule type" value="Genomic_DNA"/>
</dbReference>
<dbReference type="Gene3D" id="1.10.443.10">
    <property type="entry name" value="Intergrase catalytic core"/>
    <property type="match status" value="1"/>
</dbReference>
<name>A0A7W3R8N2_9ACTN</name>
<evidence type="ECO:0000313" key="9">
    <source>
        <dbReference type="Proteomes" id="UP000539313"/>
    </source>
</evidence>
<dbReference type="InterPro" id="IPR010998">
    <property type="entry name" value="Integrase_recombinase_N"/>
</dbReference>